<evidence type="ECO:0000256" key="1">
    <source>
        <dbReference type="SAM" id="MobiDB-lite"/>
    </source>
</evidence>
<dbReference type="RefSeq" id="WP_088582209.1">
    <property type="nucleotide sequence ID" value="NZ_CP022048.2"/>
</dbReference>
<evidence type="ECO:0000313" key="3">
    <source>
        <dbReference type="Proteomes" id="UP000197050"/>
    </source>
</evidence>
<dbReference type="GeneID" id="34013206"/>
<dbReference type="KEGG" id="bvc:CEP68_02135"/>
<sequence>MANRHLRGLSRTRRLRQETTRRHPLKLTARQQAEVIEALREEYDLLCRGEPDGHAVETALRIAEAAL</sequence>
<name>A0A1Z3U534_BREVE</name>
<organism evidence="2 3">
    <name type="scientific">Brevundimonas vesicularis</name>
    <name type="common">Pseudomonas vesicularis</name>
    <dbReference type="NCBI Taxonomy" id="41276"/>
    <lineage>
        <taxon>Bacteria</taxon>
        <taxon>Pseudomonadati</taxon>
        <taxon>Pseudomonadota</taxon>
        <taxon>Alphaproteobacteria</taxon>
        <taxon>Caulobacterales</taxon>
        <taxon>Caulobacteraceae</taxon>
        <taxon>Brevundimonas</taxon>
    </lineage>
</organism>
<evidence type="ECO:0000313" key="2">
    <source>
        <dbReference type="EMBL" id="ASE38397.1"/>
    </source>
</evidence>
<dbReference type="AlphaFoldDB" id="A0A1Z3U534"/>
<gene>
    <name evidence="2" type="ORF">CEP68_02135</name>
</gene>
<protein>
    <submittedName>
        <fullName evidence="2">Uncharacterized protein</fullName>
    </submittedName>
</protein>
<feature type="compositionally biased region" description="Basic residues" evidence="1">
    <location>
        <begin position="1"/>
        <end position="14"/>
    </location>
</feature>
<feature type="region of interest" description="Disordered" evidence="1">
    <location>
        <begin position="1"/>
        <end position="20"/>
    </location>
</feature>
<reference evidence="3" key="1">
    <citation type="submission" date="2017-06" db="EMBL/GenBank/DDBJ databases">
        <title>FDA dAtabase for Regulatory Grade micrObial Sequences (FDA-ARGOS): Supporting development and validation of Infectious Disease Dx tests.</title>
        <authorList>
            <person name="Minogue T."/>
            <person name="Wolcott M."/>
            <person name="Wasieloski L."/>
            <person name="Aguilar W."/>
            <person name="Moore D."/>
            <person name="Tallon L."/>
            <person name="Sadzewicz L."/>
            <person name="Sengamalay N."/>
            <person name="Ott S."/>
            <person name="Godinez A."/>
            <person name="Nagaraj S."/>
            <person name="Nadendla S."/>
            <person name="Geyer C."/>
            <person name="Sichtig H."/>
        </authorList>
    </citation>
    <scope>NUCLEOTIDE SEQUENCE [LARGE SCALE GENOMIC DNA]</scope>
    <source>
        <strain evidence="3">FDAARGOS_289</strain>
    </source>
</reference>
<dbReference type="EMBL" id="CP022048">
    <property type="protein sequence ID" value="ASE38397.1"/>
    <property type="molecule type" value="Genomic_DNA"/>
</dbReference>
<dbReference type="Proteomes" id="UP000197050">
    <property type="component" value="Chromosome"/>
</dbReference>
<proteinExistence type="predicted"/>
<accession>A0A1Z3U534</accession>